<feature type="signal peptide" evidence="1">
    <location>
        <begin position="1"/>
        <end position="18"/>
    </location>
</feature>
<evidence type="ECO:0000313" key="2">
    <source>
        <dbReference type="EMBL" id="JAC94833.1"/>
    </source>
</evidence>
<name>A0A098LWI5_UNEBI</name>
<proteinExistence type="predicted"/>
<reference evidence="2" key="1">
    <citation type="journal article" date="2014" name="Toxicon">
        <title>A bioinformatics survey for conotoxin-like sequences in three turrid snail venom duct transcriptomes.</title>
        <authorList>
            <person name="Gonzales D.T."/>
            <person name="Saloma C.P."/>
        </authorList>
    </citation>
    <scope>NUCLEOTIDE SEQUENCE</scope>
    <source>
        <tissue evidence="2">Venom duct</tissue>
    </source>
</reference>
<reference evidence="2" key="2">
    <citation type="submission" date="2014-09" db="EMBL/GenBank/DDBJ databases">
        <authorList>
            <person name="Gonzales D.T.T."/>
            <person name="Saloma C.P."/>
        </authorList>
    </citation>
    <scope>NUCLEOTIDE SEQUENCE</scope>
    <source>
        <tissue evidence="2">Venom duct</tissue>
    </source>
</reference>
<organism evidence="2">
    <name type="scientific">Unedogemmula bisaya</name>
    <name type="common">Sea snail</name>
    <name type="synonym">Lophiotoma bisaya</name>
    <dbReference type="NCBI Taxonomy" id="746885"/>
    <lineage>
        <taxon>Eukaryota</taxon>
        <taxon>Metazoa</taxon>
        <taxon>Spiralia</taxon>
        <taxon>Lophotrochozoa</taxon>
        <taxon>Mollusca</taxon>
        <taxon>Gastropoda</taxon>
        <taxon>Caenogastropoda</taxon>
        <taxon>Neogastropoda</taxon>
        <taxon>Conoidea</taxon>
        <taxon>Turridae</taxon>
        <taxon>Unedogemmula</taxon>
    </lineage>
</organism>
<dbReference type="AlphaFoldDB" id="A0A098LWI5"/>
<protein>
    <submittedName>
        <fullName evidence="2">Ubs_24 putative toxin</fullName>
    </submittedName>
</protein>
<keyword evidence="1" id="KW-0732">Signal</keyword>
<accession>A0A098LWI5</accession>
<evidence type="ECO:0000256" key="1">
    <source>
        <dbReference type="SAM" id="SignalP"/>
    </source>
</evidence>
<sequence>MSTAVVLGCLRLFPSVAAVSLQFCVHCFLPRLPYFTEMVEYIQLSLNVEDSSDTLCCRRLLMAYLQPFQRRQRLHHRQEHGKWLISSS</sequence>
<dbReference type="EMBL" id="GBQY01000024">
    <property type="protein sequence ID" value="JAC94833.1"/>
    <property type="molecule type" value="Transcribed_RNA"/>
</dbReference>
<feature type="chain" id="PRO_5001937569" evidence="1">
    <location>
        <begin position="19"/>
        <end position="88"/>
    </location>
</feature>